<evidence type="ECO:0000313" key="2">
    <source>
        <dbReference type="EMBL" id="GCB68514.1"/>
    </source>
</evidence>
<dbReference type="AlphaFoldDB" id="A0A401P5V3"/>
<gene>
    <name evidence="2" type="ORF">scyTo_0010407</name>
</gene>
<proteinExistence type="predicted"/>
<organism evidence="2 3">
    <name type="scientific">Scyliorhinus torazame</name>
    <name type="common">Cloudy catshark</name>
    <name type="synonym">Catulus torazame</name>
    <dbReference type="NCBI Taxonomy" id="75743"/>
    <lineage>
        <taxon>Eukaryota</taxon>
        <taxon>Metazoa</taxon>
        <taxon>Chordata</taxon>
        <taxon>Craniata</taxon>
        <taxon>Vertebrata</taxon>
        <taxon>Chondrichthyes</taxon>
        <taxon>Elasmobranchii</taxon>
        <taxon>Galeomorphii</taxon>
        <taxon>Galeoidea</taxon>
        <taxon>Carcharhiniformes</taxon>
        <taxon>Scyliorhinidae</taxon>
        <taxon>Scyliorhinus</taxon>
    </lineage>
</organism>
<accession>A0A401P5V3</accession>
<dbReference type="GO" id="GO:0015016">
    <property type="term" value="F:heparan sulfate N-sulfotransferase activity"/>
    <property type="evidence" value="ECO:0007669"/>
    <property type="project" value="InterPro"/>
</dbReference>
<feature type="domain" description="Heparan sulphate-N-deacetylase deacetylase" evidence="1">
    <location>
        <begin position="11"/>
        <end position="95"/>
    </location>
</feature>
<dbReference type="OrthoDB" id="8958249at2759"/>
<name>A0A401P5V3_SCYTO</name>
<protein>
    <recommendedName>
        <fullName evidence="1">Heparan sulphate-N-deacetylase deacetylase domain-containing protein</fullName>
    </recommendedName>
</protein>
<evidence type="ECO:0000313" key="3">
    <source>
        <dbReference type="Proteomes" id="UP000288216"/>
    </source>
</evidence>
<keyword evidence="3" id="KW-1185">Reference proteome</keyword>
<dbReference type="Pfam" id="PF12062">
    <property type="entry name" value="HSNSD-CE"/>
    <property type="match status" value="1"/>
</dbReference>
<dbReference type="Proteomes" id="UP000288216">
    <property type="component" value="Unassembled WGS sequence"/>
</dbReference>
<dbReference type="InterPro" id="IPR021930">
    <property type="entry name" value="Heparan_SO4_deacetylase_dom"/>
</dbReference>
<dbReference type="GO" id="GO:0016787">
    <property type="term" value="F:hydrolase activity"/>
    <property type="evidence" value="ECO:0007669"/>
    <property type="project" value="InterPro"/>
</dbReference>
<sequence length="108" mass="12853">MQCALLYLQDRSRALLETQNLLRTQVPNFTFNLGYSGKFYHTGTLAEDEGDDLLLKYVNEFWWFPHMWSHMQPHLFYNESVLAEQMILNKQFALVSTNWFDSIIKKLT</sequence>
<reference evidence="2 3" key="1">
    <citation type="journal article" date="2018" name="Nat. Ecol. Evol.">
        <title>Shark genomes provide insights into elasmobranch evolution and the origin of vertebrates.</title>
        <authorList>
            <person name="Hara Y"/>
            <person name="Yamaguchi K"/>
            <person name="Onimaru K"/>
            <person name="Kadota M"/>
            <person name="Koyanagi M"/>
            <person name="Keeley SD"/>
            <person name="Tatsumi K"/>
            <person name="Tanaka K"/>
            <person name="Motone F"/>
            <person name="Kageyama Y"/>
            <person name="Nozu R"/>
            <person name="Adachi N"/>
            <person name="Nishimura O"/>
            <person name="Nakagawa R"/>
            <person name="Tanegashima C"/>
            <person name="Kiyatake I"/>
            <person name="Matsumoto R"/>
            <person name="Murakumo K"/>
            <person name="Nishida K"/>
            <person name="Terakita A"/>
            <person name="Kuratani S"/>
            <person name="Sato K"/>
            <person name="Hyodo S Kuraku.S."/>
        </authorList>
    </citation>
    <scope>NUCLEOTIDE SEQUENCE [LARGE SCALE GENOMIC DNA]</scope>
</reference>
<comment type="caution">
    <text evidence="2">The sequence shown here is derived from an EMBL/GenBank/DDBJ whole genome shotgun (WGS) entry which is preliminary data.</text>
</comment>
<evidence type="ECO:0000259" key="1">
    <source>
        <dbReference type="Pfam" id="PF12062"/>
    </source>
</evidence>
<dbReference type="EMBL" id="BFAA01004481">
    <property type="protein sequence ID" value="GCB68514.1"/>
    <property type="molecule type" value="Genomic_DNA"/>
</dbReference>
<dbReference type="STRING" id="75743.A0A401P5V3"/>